<dbReference type="PANTHER" id="PTHR34992">
    <property type="entry name" value="HYPHAL ANASTAMOSIS-7 PROTEIN"/>
    <property type="match status" value="1"/>
</dbReference>
<evidence type="ECO:0000313" key="10">
    <source>
        <dbReference type="EMBL" id="KAA8900512.1"/>
    </source>
</evidence>
<evidence type="ECO:0000256" key="8">
    <source>
        <dbReference type="SAM" id="MobiDB-lite"/>
    </source>
</evidence>
<dbReference type="GO" id="GO:0098552">
    <property type="term" value="C:side of membrane"/>
    <property type="evidence" value="ECO:0007669"/>
    <property type="project" value="UniProtKB-KW"/>
</dbReference>
<name>A0A5J5ESC0_9PEZI</name>
<evidence type="ECO:0000256" key="4">
    <source>
        <dbReference type="ARBA" id="ARBA00022729"/>
    </source>
</evidence>
<keyword evidence="2" id="KW-1003">Cell membrane</keyword>
<reference evidence="10 11" key="1">
    <citation type="submission" date="2019-09" db="EMBL/GenBank/DDBJ databases">
        <title>Draft genome of the ectomycorrhizal ascomycete Sphaerosporella brunnea.</title>
        <authorList>
            <consortium name="DOE Joint Genome Institute"/>
            <person name="Benucci G.M."/>
            <person name="Marozzi G."/>
            <person name="Antonielli L."/>
            <person name="Sanchez S."/>
            <person name="Marco P."/>
            <person name="Wang X."/>
            <person name="Falini L.B."/>
            <person name="Barry K."/>
            <person name="Haridas S."/>
            <person name="Lipzen A."/>
            <person name="Labutti K."/>
            <person name="Grigoriev I.V."/>
            <person name="Murat C."/>
            <person name="Martin F."/>
            <person name="Albertini E."/>
            <person name="Donnini D."/>
            <person name="Bonito G."/>
        </authorList>
    </citation>
    <scope>NUCLEOTIDE SEQUENCE [LARGE SCALE GENOMIC DNA]</scope>
    <source>
        <strain evidence="10 11">Sb_GMNB300</strain>
    </source>
</reference>
<dbReference type="PANTHER" id="PTHR34992:SF1">
    <property type="entry name" value="COPPER ACQUISITION FACTOR BIM1-LIKE DOMAIN-CONTAINING PROTEIN"/>
    <property type="match status" value="1"/>
</dbReference>
<keyword evidence="7" id="KW-0449">Lipoprotein</keyword>
<comment type="subcellular location">
    <subcellularLocation>
        <location evidence="1">Cell membrane</location>
        <topology evidence="1">Lipid-anchor</topology>
        <topology evidence="1">GPI-anchor</topology>
    </subcellularLocation>
</comment>
<evidence type="ECO:0000313" key="11">
    <source>
        <dbReference type="Proteomes" id="UP000326924"/>
    </source>
</evidence>
<sequence length="170" mass="17596">LLALLPAVVSAHFTVVYPPDRGDDDATQATSPCGGKDTPSSSRAKWPLSGGSQVAIEATHPQSKMAVYLGLGNNPKAEDFTIVVKDVFMQIGIGEFCWNDLVFPSNLKVKEGDNATIQIVQQSEDTAGGLYNCADITFTNAAVSVKSCKNGTGISAEAISSAASSSAAPS</sequence>
<evidence type="ECO:0000256" key="1">
    <source>
        <dbReference type="ARBA" id="ARBA00004609"/>
    </source>
</evidence>
<keyword evidence="3" id="KW-0336">GPI-anchor</keyword>
<feature type="non-terminal residue" evidence="10">
    <location>
        <position position="1"/>
    </location>
</feature>
<protein>
    <recommendedName>
        <fullName evidence="9">Copper acquisition factor BIM1-like domain-containing protein</fullName>
    </recommendedName>
</protein>
<feature type="domain" description="Copper acquisition factor BIM1-like" evidence="9">
    <location>
        <begin position="10"/>
        <end position="153"/>
    </location>
</feature>
<proteinExistence type="predicted"/>
<feature type="region of interest" description="Disordered" evidence="8">
    <location>
        <begin position="20"/>
        <end position="48"/>
    </location>
</feature>
<dbReference type="GO" id="GO:0005886">
    <property type="term" value="C:plasma membrane"/>
    <property type="evidence" value="ECO:0007669"/>
    <property type="project" value="UniProtKB-SubCell"/>
</dbReference>
<keyword evidence="4" id="KW-0732">Signal</keyword>
<gene>
    <name evidence="10" type="ORF">FN846DRAFT_755962</name>
</gene>
<dbReference type="InterPro" id="IPR046936">
    <property type="entry name" value="BIM1-like"/>
</dbReference>
<evidence type="ECO:0000256" key="5">
    <source>
        <dbReference type="ARBA" id="ARBA00023136"/>
    </source>
</evidence>
<comment type="caution">
    <text evidence="10">The sequence shown here is derived from an EMBL/GenBank/DDBJ whole genome shotgun (WGS) entry which is preliminary data.</text>
</comment>
<evidence type="ECO:0000256" key="2">
    <source>
        <dbReference type="ARBA" id="ARBA00022475"/>
    </source>
</evidence>
<dbReference type="Proteomes" id="UP000326924">
    <property type="component" value="Unassembled WGS sequence"/>
</dbReference>
<dbReference type="CDD" id="cd21176">
    <property type="entry name" value="LPMO_auxiliary-like"/>
    <property type="match status" value="1"/>
</dbReference>
<evidence type="ECO:0000256" key="3">
    <source>
        <dbReference type="ARBA" id="ARBA00022622"/>
    </source>
</evidence>
<keyword evidence="5" id="KW-0472">Membrane</keyword>
<organism evidence="10 11">
    <name type="scientific">Sphaerosporella brunnea</name>
    <dbReference type="NCBI Taxonomy" id="1250544"/>
    <lineage>
        <taxon>Eukaryota</taxon>
        <taxon>Fungi</taxon>
        <taxon>Dikarya</taxon>
        <taxon>Ascomycota</taxon>
        <taxon>Pezizomycotina</taxon>
        <taxon>Pezizomycetes</taxon>
        <taxon>Pezizales</taxon>
        <taxon>Pyronemataceae</taxon>
        <taxon>Sphaerosporella</taxon>
    </lineage>
</organism>
<dbReference type="OrthoDB" id="2146436at2759"/>
<dbReference type="AlphaFoldDB" id="A0A5J5ESC0"/>
<dbReference type="InterPro" id="IPR046530">
    <property type="entry name" value="BIM1-like_dom"/>
</dbReference>
<feature type="non-terminal residue" evidence="10">
    <location>
        <position position="170"/>
    </location>
</feature>
<evidence type="ECO:0000259" key="9">
    <source>
        <dbReference type="Pfam" id="PF20238"/>
    </source>
</evidence>
<dbReference type="EMBL" id="VXIS01000153">
    <property type="protein sequence ID" value="KAA8900512.1"/>
    <property type="molecule type" value="Genomic_DNA"/>
</dbReference>
<dbReference type="Pfam" id="PF20238">
    <property type="entry name" value="BIM1-like_dom"/>
    <property type="match status" value="1"/>
</dbReference>
<evidence type="ECO:0000256" key="7">
    <source>
        <dbReference type="ARBA" id="ARBA00023288"/>
    </source>
</evidence>
<evidence type="ECO:0000256" key="6">
    <source>
        <dbReference type="ARBA" id="ARBA00023180"/>
    </source>
</evidence>
<accession>A0A5J5ESC0</accession>
<keyword evidence="6" id="KW-0325">Glycoprotein</keyword>
<keyword evidence="11" id="KW-1185">Reference proteome</keyword>
<dbReference type="InParanoid" id="A0A5J5ESC0"/>